<reference evidence="2" key="1">
    <citation type="submission" date="2016-11" db="UniProtKB">
        <authorList>
            <consortium name="WormBaseParasite"/>
        </authorList>
    </citation>
    <scope>IDENTIFICATION</scope>
</reference>
<keyword evidence="1" id="KW-1185">Reference proteome</keyword>
<dbReference type="WBParaSite" id="Hba_18358">
    <property type="protein sequence ID" value="Hba_18358"/>
    <property type="gene ID" value="Hba_18358"/>
</dbReference>
<evidence type="ECO:0000313" key="1">
    <source>
        <dbReference type="Proteomes" id="UP000095283"/>
    </source>
</evidence>
<evidence type="ECO:0000313" key="2">
    <source>
        <dbReference type="WBParaSite" id="Hba_18358"/>
    </source>
</evidence>
<protein>
    <submittedName>
        <fullName evidence="2">PDZ domain-containing protein</fullName>
    </submittedName>
</protein>
<proteinExistence type="predicted"/>
<dbReference type="AlphaFoldDB" id="A0A1I7XLH2"/>
<accession>A0A1I7XLH2</accession>
<sequence length="82" mass="9368">MNRIEYRKDENIYLLLIIWSKNDCIEITAVIGKSILGDEGDCLAQEVGRGSGFALFREKETNEKGGEEQTGKSIYIQRKLRD</sequence>
<organism evidence="1 2">
    <name type="scientific">Heterorhabditis bacteriophora</name>
    <name type="common">Entomopathogenic nematode worm</name>
    <dbReference type="NCBI Taxonomy" id="37862"/>
    <lineage>
        <taxon>Eukaryota</taxon>
        <taxon>Metazoa</taxon>
        <taxon>Ecdysozoa</taxon>
        <taxon>Nematoda</taxon>
        <taxon>Chromadorea</taxon>
        <taxon>Rhabditida</taxon>
        <taxon>Rhabditina</taxon>
        <taxon>Rhabditomorpha</taxon>
        <taxon>Strongyloidea</taxon>
        <taxon>Heterorhabditidae</taxon>
        <taxon>Heterorhabditis</taxon>
    </lineage>
</organism>
<dbReference type="Proteomes" id="UP000095283">
    <property type="component" value="Unplaced"/>
</dbReference>
<name>A0A1I7XLH2_HETBA</name>